<keyword evidence="1 4" id="KW-0808">Transferase</keyword>
<reference evidence="4 5" key="1">
    <citation type="journal article" date="2020" name="Biotechnol. Biofuels">
        <title>New insights from the biogas microbiome by comprehensive genome-resolved metagenomics of nearly 1600 species originating from multiple anaerobic digesters.</title>
        <authorList>
            <person name="Campanaro S."/>
            <person name="Treu L."/>
            <person name="Rodriguez-R L.M."/>
            <person name="Kovalovszki A."/>
            <person name="Ziels R.M."/>
            <person name="Maus I."/>
            <person name="Zhu X."/>
            <person name="Kougias P.G."/>
            <person name="Basile A."/>
            <person name="Luo G."/>
            <person name="Schluter A."/>
            <person name="Konstantinidis K.T."/>
            <person name="Angelidaki I."/>
        </authorList>
    </citation>
    <scope>NUCLEOTIDE SEQUENCE [LARGE SCALE GENOMIC DNA]</scope>
    <source>
        <strain evidence="4">AS27yjCOA_65</strain>
    </source>
</reference>
<dbReference type="AlphaFoldDB" id="A0A7X9FUA7"/>
<evidence type="ECO:0000259" key="3">
    <source>
        <dbReference type="PROSITE" id="PS51186"/>
    </source>
</evidence>
<dbReference type="SUPFAM" id="SSF55729">
    <property type="entry name" value="Acyl-CoA N-acyltransferases (Nat)"/>
    <property type="match status" value="2"/>
</dbReference>
<name>A0A7X9FUA7_9DELT</name>
<dbReference type="CDD" id="cd04301">
    <property type="entry name" value="NAT_SF"/>
    <property type="match status" value="1"/>
</dbReference>
<dbReference type="Proteomes" id="UP000524246">
    <property type="component" value="Unassembled WGS sequence"/>
</dbReference>
<feature type="domain" description="N-acetyltransferase" evidence="3">
    <location>
        <begin position="29"/>
        <end position="195"/>
    </location>
</feature>
<accession>A0A7X9FUA7</accession>
<dbReference type="GO" id="GO:0016747">
    <property type="term" value="F:acyltransferase activity, transferring groups other than amino-acyl groups"/>
    <property type="evidence" value="ECO:0007669"/>
    <property type="project" value="InterPro"/>
</dbReference>
<dbReference type="PANTHER" id="PTHR43420">
    <property type="entry name" value="ACETYLTRANSFERASE"/>
    <property type="match status" value="1"/>
</dbReference>
<evidence type="ECO:0000256" key="1">
    <source>
        <dbReference type="ARBA" id="ARBA00022679"/>
    </source>
</evidence>
<proteinExistence type="predicted"/>
<dbReference type="EMBL" id="JAAZON010000678">
    <property type="protein sequence ID" value="NMC64460.1"/>
    <property type="molecule type" value="Genomic_DNA"/>
</dbReference>
<gene>
    <name evidence="4" type="ORF">GYA55_14945</name>
</gene>
<sequence length="409" mass="46164">MDPSFSVELTPQLGLSAHEVRESNFNEAMKTAEAIFGESDSQGICNTYKRMLSGDLIYAFPVEGGTQWIKLVRYMLYKKDEQCVGISGLYASASSEEALERASGTLWLGWFGVVPELRGRREGGKSAAEEIIEHTESLAIRAGAETLKVYTDADNSRAIAFYKKNGFEEIPGEKVQYKDKDGNCYEEVVLQKDLSQSSMQMGMCVDMGDPFSGARLSKPPFRDLHEQTPGLGFEVRSITHKNLEEAITLVSEVFEDEEEHVLVCNTYRRLASENLINPALWEQVQEWHRLVDYVLYSKDGKGVGVSGLYVTGKSREEAELEYDTVWLGWFGVVPEMRGQGAAKEIIAHTEELARRMGANRIKVYVDDDNYPALRFYKKSGFNPLPDEDYDFIDDSGNRWRQLVLCKSLI</sequence>
<feature type="domain" description="N-acetyltransferase" evidence="3">
    <location>
        <begin position="233"/>
        <end position="409"/>
    </location>
</feature>
<dbReference type="InterPro" id="IPR000182">
    <property type="entry name" value="GNAT_dom"/>
</dbReference>
<dbReference type="PANTHER" id="PTHR43420:SF47">
    <property type="entry name" value="N-ACETYLTRANSFERASE DOMAIN-CONTAINING PROTEIN"/>
    <property type="match status" value="1"/>
</dbReference>
<keyword evidence="2" id="KW-0012">Acyltransferase</keyword>
<dbReference type="InterPro" id="IPR050680">
    <property type="entry name" value="YpeA/RimI_acetyltransf"/>
</dbReference>
<dbReference type="Gene3D" id="3.40.630.30">
    <property type="match status" value="2"/>
</dbReference>
<dbReference type="InterPro" id="IPR016181">
    <property type="entry name" value="Acyl_CoA_acyltransferase"/>
</dbReference>
<evidence type="ECO:0000313" key="4">
    <source>
        <dbReference type="EMBL" id="NMC64460.1"/>
    </source>
</evidence>
<organism evidence="4 5">
    <name type="scientific">SAR324 cluster bacterium</name>
    <dbReference type="NCBI Taxonomy" id="2024889"/>
    <lineage>
        <taxon>Bacteria</taxon>
        <taxon>Deltaproteobacteria</taxon>
        <taxon>SAR324 cluster</taxon>
    </lineage>
</organism>
<evidence type="ECO:0000256" key="2">
    <source>
        <dbReference type="ARBA" id="ARBA00023315"/>
    </source>
</evidence>
<dbReference type="Pfam" id="PF00583">
    <property type="entry name" value="Acetyltransf_1"/>
    <property type="match status" value="2"/>
</dbReference>
<evidence type="ECO:0000313" key="5">
    <source>
        <dbReference type="Proteomes" id="UP000524246"/>
    </source>
</evidence>
<comment type="caution">
    <text evidence="4">The sequence shown here is derived from an EMBL/GenBank/DDBJ whole genome shotgun (WGS) entry which is preliminary data.</text>
</comment>
<protein>
    <submittedName>
        <fullName evidence="4">GNAT family N-acetyltransferase</fullName>
    </submittedName>
</protein>
<dbReference type="PROSITE" id="PS51186">
    <property type="entry name" value="GNAT"/>
    <property type="match status" value="2"/>
</dbReference>